<name>A0ABM4DA48_HYDVU</name>
<protein>
    <submittedName>
        <fullName evidence="2 3">Uncharacterized protein LOC136089278</fullName>
    </submittedName>
</protein>
<accession>A0ABM4DA48</accession>
<dbReference type="RefSeq" id="XP_065671227.1">
    <property type="nucleotide sequence ID" value="XM_065815155.1"/>
</dbReference>
<proteinExistence type="predicted"/>
<organism evidence="1 2">
    <name type="scientific">Hydra vulgaris</name>
    <name type="common">Hydra</name>
    <name type="synonym">Hydra attenuata</name>
    <dbReference type="NCBI Taxonomy" id="6087"/>
    <lineage>
        <taxon>Eukaryota</taxon>
        <taxon>Metazoa</taxon>
        <taxon>Cnidaria</taxon>
        <taxon>Hydrozoa</taxon>
        <taxon>Hydroidolina</taxon>
        <taxon>Anthoathecata</taxon>
        <taxon>Aplanulata</taxon>
        <taxon>Hydridae</taxon>
        <taxon>Hydra</taxon>
    </lineage>
</organism>
<keyword evidence="1" id="KW-1185">Reference proteome</keyword>
<evidence type="ECO:0000313" key="1">
    <source>
        <dbReference type="Proteomes" id="UP001652625"/>
    </source>
</evidence>
<evidence type="ECO:0000313" key="2">
    <source>
        <dbReference type="RefSeq" id="XP_065671227.1"/>
    </source>
</evidence>
<dbReference type="Proteomes" id="UP001652625">
    <property type="component" value="Chromosome 13"/>
</dbReference>
<dbReference type="PANTHER" id="PTHR31025">
    <property type="entry name" value="SI:CH211-196P9.1-RELATED"/>
    <property type="match status" value="1"/>
</dbReference>
<sequence>MTEYLTEDEKALTHELINETPNEDRINIIMGSTYSSRSLWVREGRPPIKTIFLSFPLRDIFSSAFEEEFCRSAPNSKHLVEGLGDCFSRILLYAKGKCKGLSTDLAILLDEIAADNNLLEKTKQEYALLLLPLMLSVPMRNRQCASVVEVCKRFVQLHPNGTSTDEILEKIKSEGIKQPIIIALGITGNISQSFVVIENEIIESRCMVSAVDKCFQLHYIGQIEYDQSVSHVWQFLQVHLYGILDNHPISECVRDLVTFLKTR</sequence>
<dbReference type="PANTHER" id="PTHR31025:SF9">
    <property type="entry name" value="SI:DKEY-286J15.1"/>
    <property type="match status" value="1"/>
</dbReference>
<gene>
    <name evidence="2 3" type="primary">LOC136089278</name>
</gene>
<reference evidence="2 3" key="1">
    <citation type="submission" date="2025-05" db="UniProtKB">
        <authorList>
            <consortium name="RefSeq"/>
        </authorList>
    </citation>
    <scope>IDENTIFICATION</scope>
</reference>
<evidence type="ECO:0000313" key="3">
    <source>
        <dbReference type="RefSeq" id="XP_065671228.1"/>
    </source>
</evidence>
<dbReference type="GeneID" id="136089278"/>
<dbReference type="RefSeq" id="XP_065671228.1">
    <property type="nucleotide sequence ID" value="XM_065815156.1"/>
</dbReference>